<dbReference type="Proteomes" id="UP001432027">
    <property type="component" value="Unassembled WGS sequence"/>
</dbReference>
<feature type="non-terminal residue" evidence="4">
    <location>
        <position position="1"/>
    </location>
</feature>
<feature type="domain" description="C2H2-type" evidence="3">
    <location>
        <begin position="139"/>
        <end position="166"/>
    </location>
</feature>
<protein>
    <recommendedName>
        <fullName evidence="3">C2H2-type domain-containing protein</fullName>
    </recommendedName>
</protein>
<proteinExistence type="predicted"/>
<dbReference type="InterPro" id="IPR036236">
    <property type="entry name" value="Znf_C2H2_sf"/>
</dbReference>
<gene>
    <name evidence="4" type="ORF">PENTCL1PPCAC_27109</name>
</gene>
<keyword evidence="1" id="KW-0479">Metal-binding</keyword>
<feature type="region of interest" description="Disordered" evidence="2">
    <location>
        <begin position="184"/>
        <end position="206"/>
    </location>
</feature>
<dbReference type="PROSITE" id="PS50157">
    <property type="entry name" value="ZINC_FINGER_C2H2_2"/>
    <property type="match status" value="1"/>
</dbReference>
<dbReference type="EMBL" id="BTSX01000006">
    <property type="protein sequence ID" value="GMT04935.1"/>
    <property type="molecule type" value="Genomic_DNA"/>
</dbReference>
<dbReference type="PROSITE" id="PS00028">
    <property type="entry name" value="ZINC_FINGER_C2H2_1"/>
    <property type="match status" value="1"/>
</dbReference>
<dbReference type="AlphaFoldDB" id="A0AAV5UFU1"/>
<feature type="compositionally biased region" description="Basic and acidic residues" evidence="2">
    <location>
        <begin position="184"/>
        <end position="198"/>
    </location>
</feature>
<reference evidence="4" key="1">
    <citation type="submission" date="2023-10" db="EMBL/GenBank/DDBJ databases">
        <title>Genome assembly of Pristionchus species.</title>
        <authorList>
            <person name="Yoshida K."/>
            <person name="Sommer R.J."/>
        </authorList>
    </citation>
    <scope>NUCLEOTIDE SEQUENCE</scope>
    <source>
        <strain evidence="4">RS0144</strain>
    </source>
</reference>
<evidence type="ECO:0000313" key="5">
    <source>
        <dbReference type="Proteomes" id="UP001432027"/>
    </source>
</evidence>
<comment type="caution">
    <text evidence="4">The sequence shown here is derived from an EMBL/GenBank/DDBJ whole genome shotgun (WGS) entry which is preliminary data.</text>
</comment>
<evidence type="ECO:0000313" key="4">
    <source>
        <dbReference type="EMBL" id="GMT04935.1"/>
    </source>
</evidence>
<dbReference type="GO" id="GO:0008270">
    <property type="term" value="F:zinc ion binding"/>
    <property type="evidence" value="ECO:0007669"/>
    <property type="project" value="UniProtKB-KW"/>
</dbReference>
<keyword evidence="5" id="KW-1185">Reference proteome</keyword>
<accession>A0AAV5UFU1</accession>
<sequence>PPTVETVKHCRMQLCIPLNTSLCEKTFGNGSGLLKHAAAHDEPLKKRSRQYPLYKTDEEGVEEEEKEDEEEEEEDDDWRPSDASTQRLRLPRAAKRDSHQGPAERCVGKRAWIESDQEEDEWNKTDGISDGAAIADFLASCDRCEKKFTTGKGLKRHSIVHDGVRCTVCNKKLTKERLPFHMDEIHSQSVKEETRGTNERAVSPEI</sequence>
<dbReference type="Gene3D" id="3.30.160.60">
    <property type="entry name" value="Classic Zinc Finger"/>
    <property type="match status" value="1"/>
</dbReference>
<dbReference type="SUPFAM" id="SSF57667">
    <property type="entry name" value="beta-beta-alpha zinc fingers"/>
    <property type="match status" value="1"/>
</dbReference>
<organism evidence="4 5">
    <name type="scientific">Pristionchus entomophagus</name>
    <dbReference type="NCBI Taxonomy" id="358040"/>
    <lineage>
        <taxon>Eukaryota</taxon>
        <taxon>Metazoa</taxon>
        <taxon>Ecdysozoa</taxon>
        <taxon>Nematoda</taxon>
        <taxon>Chromadorea</taxon>
        <taxon>Rhabditida</taxon>
        <taxon>Rhabditina</taxon>
        <taxon>Diplogasteromorpha</taxon>
        <taxon>Diplogasteroidea</taxon>
        <taxon>Neodiplogasteridae</taxon>
        <taxon>Pristionchus</taxon>
    </lineage>
</organism>
<evidence type="ECO:0000259" key="3">
    <source>
        <dbReference type="PROSITE" id="PS50157"/>
    </source>
</evidence>
<keyword evidence="1" id="KW-0863">Zinc-finger</keyword>
<dbReference type="InterPro" id="IPR013087">
    <property type="entry name" value="Znf_C2H2_type"/>
</dbReference>
<evidence type="ECO:0000256" key="1">
    <source>
        <dbReference type="PROSITE-ProRule" id="PRU00042"/>
    </source>
</evidence>
<evidence type="ECO:0000256" key="2">
    <source>
        <dbReference type="SAM" id="MobiDB-lite"/>
    </source>
</evidence>
<feature type="region of interest" description="Disordered" evidence="2">
    <location>
        <begin position="37"/>
        <end position="108"/>
    </location>
</feature>
<feature type="compositionally biased region" description="Acidic residues" evidence="2">
    <location>
        <begin position="59"/>
        <end position="77"/>
    </location>
</feature>
<keyword evidence="1" id="KW-0862">Zinc</keyword>
<dbReference type="SMART" id="SM00355">
    <property type="entry name" value="ZnF_C2H2"/>
    <property type="match status" value="3"/>
</dbReference>
<name>A0AAV5UFU1_9BILA</name>